<comment type="caution">
    <text evidence="1">The sequence shown here is derived from an EMBL/GenBank/DDBJ whole genome shotgun (WGS) entry which is preliminary data.</text>
</comment>
<sequence>MPLAHKNFDWQAKVTLRNNFSGQVLLALDHFGALVTFFHFDGQALVILENFGWQALVMLKNFGGQEILVLDHFDGLALVTLKNYVCQALPVLDNFSGELKNFATQLVNWFDEVFEI</sequence>
<evidence type="ECO:0000313" key="2">
    <source>
        <dbReference type="Proteomes" id="UP000824120"/>
    </source>
</evidence>
<protein>
    <submittedName>
        <fullName evidence="1">Uncharacterized protein</fullName>
    </submittedName>
</protein>
<dbReference type="Proteomes" id="UP000824120">
    <property type="component" value="Chromosome 10"/>
</dbReference>
<reference evidence="1 2" key="1">
    <citation type="submission" date="2020-09" db="EMBL/GenBank/DDBJ databases">
        <title>De no assembly of potato wild relative species, Solanum commersonii.</title>
        <authorList>
            <person name="Cho K."/>
        </authorList>
    </citation>
    <scope>NUCLEOTIDE SEQUENCE [LARGE SCALE GENOMIC DNA]</scope>
    <source>
        <strain evidence="1">LZ3.2</strain>
        <tissue evidence="1">Leaf</tissue>
    </source>
</reference>
<gene>
    <name evidence="1" type="ORF">H5410_050182</name>
</gene>
<evidence type="ECO:0000313" key="1">
    <source>
        <dbReference type="EMBL" id="KAG5579555.1"/>
    </source>
</evidence>
<proteinExistence type="predicted"/>
<accession>A0A9J5WUN4</accession>
<organism evidence="1 2">
    <name type="scientific">Solanum commersonii</name>
    <name type="common">Commerson's wild potato</name>
    <name type="synonym">Commerson's nightshade</name>
    <dbReference type="NCBI Taxonomy" id="4109"/>
    <lineage>
        <taxon>Eukaryota</taxon>
        <taxon>Viridiplantae</taxon>
        <taxon>Streptophyta</taxon>
        <taxon>Embryophyta</taxon>
        <taxon>Tracheophyta</taxon>
        <taxon>Spermatophyta</taxon>
        <taxon>Magnoliopsida</taxon>
        <taxon>eudicotyledons</taxon>
        <taxon>Gunneridae</taxon>
        <taxon>Pentapetalae</taxon>
        <taxon>asterids</taxon>
        <taxon>lamiids</taxon>
        <taxon>Solanales</taxon>
        <taxon>Solanaceae</taxon>
        <taxon>Solanoideae</taxon>
        <taxon>Solaneae</taxon>
        <taxon>Solanum</taxon>
    </lineage>
</organism>
<dbReference type="AlphaFoldDB" id="A0A9J5WUN4"/>
<keyword evidence="2" id="KW-1185">Reference proteome</keyword>
<name>A0A9J5WUN4_SOLCO</name>
<dbReference type="EMBL" id="JACXVP010000010">
    <property type="protein sequence ID" value="KAG5579555.1"/>
    <property type="molecule type" value="Genomic_DNA"/>
</dbReference>